<name>A0A8K0HZE6_COCNU</name>
<dbReference type="AlphaFoldDB" id="A0A8K0HZE6"/>
<accession>A0A8K0HZE6</accession>
<sequence>EVVERFTYGGFASNIISYKTGKLDESMAVGAANVNAWTIMANMLSILGAMVADSWLSHYQIIVLASILYILVR</sequence>
<feature type="non-terminal residue" evidence="2">
    <location>
        <position position="1"/>
    </location>
</feature>
<dbReference type="Proteomes" id="UP000797356">
    <property type="component" value="Chromosome 2"/>
</dbReference>
<comment type="caution">
    <text evidence="2">The sequence shown here is derived from an EMBL/GenBank/DDBJ whole genome shotgun (WGS) entry which is preliminary data.</text>
</comment>
<dbReference type="InterPro" id="IPR036259">
    <property type="entry name" value="MFS_trans_sf"/>
</dbReference>
<evidence type="ECO:0000256" key="1">
    <source>
        <dbReference type="SAM" id="Phobius"/>
    </source>
</evidence>
<dbReference type="Gene3D" id="1.20.1250.20">
    <property type="entry name" value="MFS general substrate transporter like domains"/>
    <property type="match status" value="1"/>
</dbReference>
<keyword evidence="1" id="KW-0472">Membrane</keyword>
<reference evidence="2" key="2">
    <citation type="submission" date="2019-07" db="EMBL/GenBank/DDBJ databases">
        <authorList>
            <person name="Yang Y."/>
            <person name="Bocs S."/>
            <person name="Baudouin L."/>
        </authorList>
    </citation>
    <scope>NUCLEOTIDE SEQUENCE</scope>
    <source>
        <tissue evidence="2">Spear leaf of Hainan Tall coconut</tissue>
    </source>
</reference>
<gene>
    <name evidence="2" type="ORF">COCNU_02G010890</name>
</gene>
<reference evidence="2" key="1">
    <citation type="journal article" date="2017" name="Gigascience">
        <title>The genome draft of coconut (Cocos nucifera).</title>
        <authorList>
            <person name="Xiao Y."/>
            <person name="Xu P."/>
            <person name="Fan H."/>
            <person name="Baudouin L."/>
            <person name="Xia W."/>
            <person name="Bocs S."/>
            <person name="Xu J."/>
            <person name="Li Q."/>
            <person name="Guo A."/>
            <person name="Zhou L."/>
            <person name="Li J."/>
            <person name="Wu Y."/>
            <person name="Ma Z."/>
            <person name="Armero A."/>
            <person name="Issali A.E."/>
            <person name="Liu N."/>
            <person name="Peng M."/>
            <person name="Yang Y."/>
        </authorList>
    </citation>
    <scope>NUCLEOTIDE SEQUENCE</scope>
    <source>
        <tissue evidence="2">Spear leaf of Hainan Tall coconut</tissue>
    </source>
</reference>
<keyword evidence="1" id="KW-0812">Transmembrane</keyword>
<feature type="transmembrane region" description="Helical" evidence="1">
    <location>
        <begin position="55"/>
        <end position="72"/>
    </location>
</feature>
<dbReference type="EMBL" id="CM017873">
    <property type="protein sequence ID" value="KAG1331121.1"/>
    <property type="molecule type" value="Genomic_DNA"/>
</dbReference>
<feature type="transmembrane region" description="Helical" evidence="1">
    <location>
        <begin position="27"/>
        <end position="49"/>
    </location>
</feature>
<evidence type="ECO:0000313" key="2">
    <source>
        <dbReference type="EMBL" id="KAG1331121.1"/>
    </source>
</evidence>
<evidence type="ECO:0000313" key="3">
    <source>
        <dbReference type="Proteomes" id="UP000797356"/>
    </source>
</evidence>
<proteinExistence type="predicted"/>
<protein>
    <submittedName>
        <fullName evidence="2">Uncharacterized protein</fullName>
    </submittedName>
</protein>
<dbReference type="OrthoDB" id="1898501at2759"/>
<keyword evidence="3" id="KW-1185">Reference proteome</keyword>
<organism evidence="2 3">
    <name type="scientific">Cocos nucifera</name>
    <name type="common">Coconut palm</name>
    <dbReference type="NCBI Taxonomy" id="13894"/>
    <lineage>
        <taxon>Eukaryota</taxon>
        <taxon>Viridiplantae</taxon>
        <taxon>Streptophyta</taxon>
        <taxon>Embryophyta</taxon>
        <taxon>Tracheophyta</taxon>
        <taxon>Spermatophyta</taxon>
        <taxon>Magnoliopsida</taxon>
        <taxon>Liliopsida</taxon>
        <taxon>Arecaceae</taxon>
        <taxon>Arecoideae</taxon>
        <taxon>Cocoseae</taxon>
        <taxon>Attaleinae</taxon>
        <taxon>Cocos</taxon>
    </lineage>
</organism>
<keyword evidence="1" id="KW-1133">Transmembrane helix</keyword>